<organism evidence="1 2">
    <name type="scientific">Gynuella sunshinyii YC6258</name>
    <dbReference type="NCBI Taxonomy" id="1445510"/>
    <lineage>
        <taxon>Bacteria</taxon>
        <taxon>Pseudomonadati</taxon>
        <taxon>Pseudomonadota</taxon>
        <taxon>Gammaproteobacteria</taxon>
        <taxon>Oceanospirillales</taxon>
        <taxon>Saccharospirillaceae</taxon>
        <taxon>Gynuella</taxon>
    </lineage>
</organism>
<accession>A0A0C5VQH9</accession>
<evidence type="ECO:0000313" key="1">
    <source>
        <dbReference type="EMBL" id="AJQ96832.1"/>
    </source>
</evidence>
<dbReference type="Proteomes" id="UP000032266">
    <property type="component" value="Chromosome"/>
</dbReference>
<proteinExistence type="predicted"/>
<dbReference type="HOGENOM" id="CLU_1203461_0_0_6"/>
<dbReference type="EMBL" id="CP007142">
    <property type="protein sequence ID" value="AJQ96832.1"/>
    <property type="molecule type" value="Genomic_DNA"/>
</dbReference>
<dbReference type="AlphaFoldDB" id="A0A0C5VQH9"/>
<keyword evidence="2" id="KW-1185">Reference proteome</keyword>
<gene>
    <name evidence="1" type="ORF">YC6258_04800</name>
</gene>
<evidence type="ECO:0000313" key="2">
    <source>
        <dbReference type="Proteomes" id="UP000032266"/>
    </source>
</evidence>
<name>A0A0C5VQH9_9GAMM</name>
<dbReference type="KEGG" id="gsn:YC6258_04800"/>
<sequence length="230" mass="24788">MFGWVLIYEGISMTSVSSLNGSNTSAINNYATSTAKTETAASSQTQTESDASVDTVELSTRAQKIQKLNEEFFPTGPKNFTLSQTFIERLNEYGLISDSEASSLGSSLSTSSDDGDTTALDELTEDVTSLIERLKDQDSDNALIEPLQQALDVIDSFDSYQASDSSESINTILTNLNYYQSSAESGDLNDSDAKTINQLKLALKVADKLSPSTLSSEKVSGYLAVFDQIS</sequence>
<reference evidence="1" key="1">
    <citation type="submission" date="2014-01" db="EMBL/GenBank/DDBJ databases">
        <title>Full genme sequencing of cellulolytic bacterium Gynuella sunshinyii YC6258T gen. nov., sp. nov.</title>
        <authorList>
            <person name="Khan H."/>
            <person name="Chung E.J."/>
            <person name="Chung Y.R."/>
        </authorList>
    </citation>
    <scope>NUCLEOTIDE SEQUENCE [LARGE SCALE GENOMIC DNA]</scope>
    <source>
        <strain evidence="1">YC6258</strain>
    </source>
</reference>
<protein>
    <submittedName>
        <fullName evidence="1">Uncharacterized protein</fullName>
    </submittedName>
</protein>